<evidence type="ECO:0000313" key="9">
    <source>
        <dbReference type="Proteomes" id="UP000829720"/>
    </source>
</evidence>
<evidence type="ECO:0000256" key="1">
    <source>
        <dbReference type="ARBA" id="ARBA00004613"/>
    </source>
</evidence>
<dbReference type="GO" id="GO:0005615">
    <property type="term" value="C:extracellular space"/>
    <property type="evidence" value="ECO:0007669"/>
    <property type="project" value="UniProtKB-KW"/>
</dbReference>
<dbReference type="AlphaFoldDB" id="A0A8T3D0V5"/>
<dbReference type="FunFam" id="2.40.50.40:FF:000004">
    <property type="entry name" value="C-X-C motif chemokine"/>
    <property type="match status" value="1"/>
</dbReference>
<name>A0A8T3D0V5_9TELE</name>
<comment type="similarity">
    <text evidence="2">Belongs to the intercrine alpha (chemokine CxC) family.</text>
</comment>
<dbReference type="Gene3D" id="2.40.50.40">
    <property type="match status" value="1"/>
</dbReference>
<feature type="signal peptide" evidence="6">
    <location>
        <begin position="1"/>
        <end position="21"/>
    </location>
</feature>
<dbReference type="InterPro" id="IPR039809">
    <property type="entry name" value="Chemokine_b/g/d"/>
</dbReference>
<comment type="subcellular location">
    <subcellularLocation>
        <location evidence="1">Secreted</location>
    </subcellularLocation>
</comment>
<dbReference type="Pfam" id="PF00048">
    <property type="entry name" value="IL8"/>
    <property type="match status" value="1"/>
</dbReference>
<dbReference type="PANTHER" id="PTHR12015:SF198">
    <property type="entry name" value="PLATELET BASIC PROTEIN"/>
    <property type="match status" value="1"/>
</dbReference>
<gene>
    <name evidence="8" type="ORF">AGOR_G00183380</name>
</gene>
<dbReference type="InterPro" id="IPR036048">
    <property type="entry name" value="Interleukin_8-like_sf"/>
</dbReference>
<evidence type="ECO:0000256" key="2">
    <source>
        <dbReference type="ARBA" id="ARBA00010665"/>
    </source>
</evidence>
<keyword evidence="4" id="KW-0964">Secreted</keyword>
<evidence type="ECO:0000256" key="3">
    <source>
        <dbReference type="ARBA" id="ARBA00022514"/>
    </source>
</evidence>
<dbReference type="PANTHER" id="PTHR12015">
    <property type="entry name" value="SMALL INDUCIBLE CYTOKINE A"/>
    <property type="match status" value="1"/>
</dbReference>
<keyword evidence="6" id="KW-0732">Signal</keyword>
<dbReference type="CDD" id="cd00273">
    <property type="entry name" value="Chemokine_CXC"/>
    <property type="match status" value="1"/>
</dbReference>
<reference evidence="8" key="1">
    <citation type="submission" date="2021-01" db="EMBL/GenBank/DDBJ databases">
        <authorList>
            <person name="Zahm M."/>
            <person name="Roques C."/>
            <person name="Cabau C."/>
            <person name="Klopp C."/>
            <person name="Donnadieu C."/>
            <person name="Jouanno E."/>
            <person name="Lampietro C."/>
            <person name="Louis A."/>
            <person name="Herpin A."/>
            <person name="Echchiki A."/>
            <person name="Berthelot C."/>
            <person name="Parey E."/>
            <person name="Roest-Crollius H."/>
            <person name="Braasch I."/>
            <person name="Postlethwait J."/>
            <person name="Bobe J."/>
            <person name="Montfort J."/>
            <person name="Bouchez O."/>
            <person name="Begum T."/>
            <person name="Mejri S."/>
            <person name="Adams A."/>
            <person name="Chen W.-J."/>
            <person name="Guiguen Y."/>
        </authorList>
    </citation>
    <scope>NUCLEOTIDE SEQUENCE</scope>
    <source>
        <tissue evidence="8">Blood</tissue>
    </source>
</reference>
<keyword evidence="9" id="KW-1185">Reference proteome</keyword>
<evidence type="ECO:0000256" key="4">
    <source>
        <dbReference type="ARBA" id="ARBA00022525"/>
    </source>
</evidence>
<accession>A0A8T3D0V5</accession>
<comment type="function">
    <text evidence="5">Ligand for cxcr3.2. Chemotactic for macrophages.</text>
</comment>
<sequence>MDSRLTASALIICLAFTIITAQEQLRCRCVEKQSEFIPPKRIQALELIPAGAHCEEPEVIITLKGGKHANMKRCVDPEAKWVINMITYISNKLDKRR</sequence>
<dbReference type="InterPro" id="IPR001811">
    <property type="entry name" value="Chemokine_IL8-like_dom"/>
</dbReference>
<proteinExistence type="inferred from homology"/>
<dbReference type="InterPro" id="IPR001089">
    <property type="entry name" value="Chemokine_CXC"/>
</dbReference>
<dbReference type="GO" id="GO:0006952">
    <property type="term" value="P:defense response"/>
    <property type="evidence" value="ECO:0007669"/>
    <property type="project" value="InterPro"/>
</dbReference>
<evidence type="ECO:0000259" key="7">
    <source>
        <dbReference type="SMART" id="SM00199"/>
    </source>
</evidence>
<dbReference type="OrthoDB" id="9937393at2759"/>
<dbReference type="SMART" id="SM00199">
    <property type="entry name" value="SCY"/>
    <property type="match status" value="1"/>
</dbReference>
<dbReference type="SUPFAM" id="SSF54117">
    <property type="entry name" value="Interleukin 8-like chemokines"/>
    <property type="match status" value="1"/>
</dbReference>
<dbReference type="Proteomes" id="UP000829720">
    <property type="component" value="Unassembled WGS sequence"/>
</dbReference>
<keyword evidence="3" id="KW-0202">Cytokine</keyword>
<dbReference type="GO" id="GO:0006955">
    <property type="term" value="P:immune response"/>
    <property type="evidence" value="ECO:0007669"/>
    <property type="project" value="InterPro"/>
</dbReference>
<dbReference type="EMBL" id="JAERUA010000017">
    <property type="protein sequence ID" value="KAI1888278.1"/>
    <property type="molecule type" value="Genomic_DNA"/>
</dbReference>
<dbReference type="GO" id="GO:0042056">
    <property type="term" value="F:chemoattractant activity"/>
    <property type="evidence" value="ECO:0007669"/>
    <property type="project" value="UniProtKB-ARBA"/>
</dbReference>
<dbReference type="GO" id="GO:0008009">
    <property type="term" value="F:chemokine activity"/>
    <property type="evidence" value="ECO:0007669"/>
    <property type="project" value="InterPro"/>
</dbReference>
<dbReference type="PRINTS" id="PR00437">
    <property type="entry name" value="SMALLCYTKCXC"/>
</dbReference>
<evidence type="ECO:0000256" key="6">
    <source>
        <dbReference type="SAM" id="SignalP"/>
    </source>
</evidence>
<feature type="chain" id="PRO_5036480746" description="Chemokine interleukin-8-like domain-containing protein" evidence="6">
    <location>
        <begin position="22"/>
        <end position="97"/>
    </location>
</feature>
<dbReference type="InterPro" id="IPR033899">
    <property type="entry name" value="CXC_Chemokine_domain"/>
</dbReference>
<feature type="domain" description="Chemokine interleukin-8-like" evidence="7">
    <location>
        <begin position="24"/>
        <end position="89"/>
    </location>
</feature>
<evidence type="ECO:0000256" key="5">
    <source>
        <dbReference type="ARBA" id="ARBA00054901"/>
    </source>
</evidence>
<organism evidence="8 9">
    <name type="scientific">Albula goreensis</name>
    <dbReference type="NCBI Taxonomy" id="1534307"/>
    <lineage>
        <taxon>Eukaryota</taxon>
        <taxon>Metazoa</taxon>
        <taxon>Chordata</taxon>
        <taxon>Craniata</taxon>
        <taxon>Vertebrata</taxon>
        <taxon>Euteleostomi</taxon>
        <taxon>Actinopterygii</taxon>
        <taxon>Neopterygii</taxon>
        <taxon>Teleostei</taxon>
        <taxon>Albuliformes</taxon>
        <taxon>Albulidae</taxon>
        <taxon>Albula</taxon>
    </lineage>
</organism>
<protein>
    <recommendedName>
        <fullName evidence="7">Chemokine interleukin-8-like domain-containing protein</fullName>
    </recommendedName>
</protein>
<comment type="caution">
    <text evidence="8">The sequence shown here is derived from an EMBL/GenBank/DDBJ whole genome shotgun (WGS) entry which is preliminary data.</text>
</comment>
<evidence type="ECO:0000313" key="8">
    <source>
        <dbReference type="EMBL" id="KAI1888278.1"/>
    </source>
</evidence>